<comment type="caution">
    <text evidence="2">The sequence shown here is derived from an EMBL/GenBank/DDBJ whole genome shotgun (WGS) entry which is preliminary data.</text>
</comment>
<reference evidence="2 3" key="1">
    <citation type="submission" date="2024-09" db="EMBL/GenBank/DDBJ databases">
        <authorList>
            <person name="Sun Q."/>
            <person name="Mori K."/>
        </authorList>
    </citation>
    <scope>NUCLEOTIDE SEQUENCE [LARGE SCALE GENOMIC DNA]</scope>
    <source>
        <strain evidence="2 3">CECT 8726</strain>
    </source>
</reference>
<gene>
    <name evidence="2" type="ORF">ACFFUT_05340</name>
</gene>
<evidence type="ECO:0000313" key="3">
    <source>
        <dbReference type="Proteomes" id="UP001589683"/>
    </source>
</evidence>
<name>A0ABV5JCM4_9RHOB</name>
<proteinExistence type="predicted"/>
<dbReference type="EMBL" id="JBHMEA010000016">
    <property type="protein sequence ID" value="MFB9231208.1"/>
    <property type="molecule type" value="Genomic_DNA"/>
</dbReference>
<dbReference type="RefSeq" id="WP_213889045.1">
    <property type="nucleotide sequence ID" value="NZ_JAGFNU010000005.1"/>
</dbReference>
<dbReference type="Pfam" id="PF10116">
    <property type="entry name" value="Host_attach"/>
    <property type="match status" value="1"/>
</dbReference>
<organism evidence="2 3">
    <name type="scientific">Pseudohalocynthiibacter aestuariivivens</name>
    <dbReference type="NCBI Taxonomy" id="1591409"/>
    <lineage>
        <taxon>Bacteria</taxon>
        <taxon>Pseudomonadati</taxon>
        <taxon>Pseudomonadota</taxon>
        <taxon>Alphaproteobacteria</taxon>
        <taxon>Rhodobacterales</taxon>
        <taxon>Paracoccaceae</taxon>
        <taxon>Pseudohalocynthiibacter</taxon>
    </lineage>
</organism>
<feature type="region of interest" description="Disordered" evidence="1">
    <location>
        <begin position="39"/>
        <end position="68"/>
    </location>
</feature>
<keyword evidence="3" id="KW-1185">Reference proteome</keyword>
<evidence type="ECO:0000313" key="2">
    <source>
        <dbReference type="EMBL" id="MFB9231208.1"/>
    </source>
</evidence>
<evidence type="ECO:0000256" key="1">
    <source>
        <dbReference type="SAM" id="MobiDB-lite"/>
    </source>
</evidence>
<dbReference type="Proteomes" id="UP001589683">
    <property type="component" value="Unassembled WGS sequence"/>
</dbReference>
<protein>
    <submittedName>
        <fullName evidence="2">Host attachment protein</fullName>
    </submittedName>
</protein>
<accession>A0ABV5JCM4</accession>
<dbReference type="InterPro" id="IPR019291">
    <property type="entry name" value="Host_attachment_protein"/>
</dbReference>
<sequence>MKPTVTWVILANAGVARVVVNEGPGKGFAALEGMTFESEPPAEYSDEPGMGHSRFGHGKSAVAQPDPKRQAEASFAATLIGRLEDGLRKSAFDRLILVAAPHMLGTLRAAIKGSLKDKVLAEVAKDLTHIPIEDLSDHLEDVIAA</sequence>